<dbReference type="Proteomes" id="UP001386955">
    <property type="component" value="Unassembled WGS sequence"/>
</dbReference>
<dbReference type="EMBL" id="JAYMYS010000007">
    <property type="protein sequence ID" value="KAK7386544.1"/>
    <property type="molecule type" value="Genomic_DNA"/>
</dbReference>
<evidence type="ECO:0000256" key="1">
    <source>
        <dbReference type="SAM" id="SignalP"/>
    </source>
</evidence>
<feature type="signal peptide" evidence="1">
    <location>
        <begin position="1"/>
        <end position="16"/>
    </location>
</feature>
<sequence length="248" mass="27307">MLLIAIFFSNGSLSMCDVHTPYPTVTLLFPLMELWSPLSGSLSSDLSPSDLPMVIHLLVGTLSSVMFSLHLGHSLLLRLPPSCSIVSSSPLSTLPFSLQNVTHKQPSSFLQEIGWLVATHQNMSALVSNKGEIPRVTGKNALGGLHFLPVLHMAAHRANITHISHSGLHHGKTHSLRCFKLETEGPVDRRHRGTDLTVVEQTLNRRQSPNKTSLLKPLLASYTIIMSLTLTHHTLSKNILPPRMQKSY</sequence>
<feature type="chain" id="PRO_5042864407" evidence="1">
    <location>
        <begin position="17"/>
        <end position="248"/>
    </location>
</feature>
<comment type="caution">
    <text evidence="2">The sequence shown here is derived from an EMBL/GenBank/DDBJ whole genome shotgun (WGS) entry which is preliminary data.</text>
</comment>
<name>A0AAN9S2F6_PSOTE</name>
<organism evidence="2 3">
    <name type="scientific">Psophocarpus tetragonolobus</name>
    <name type="common">Winged bean</name>
    <name type="synonym">Dolichos tetragonolobus</name>
    <dbReference type="NCBI Taxonomy" id="3891"/>
    <lineage>
        <taxon>Eukaryota</taxon>
        <taxon>Viridiplantae</taxon>
        <taxon>Streptophyta</taxon>
        <taxon>Embryophyta</taxon>
        <taxon>Tracheophyta</taxon>
        <taxon>Spermatophyta</taxon>
        <taxon>Magnoliopsida</taxon>
        <taxon>eudicotyledons</taxon>
        <taxon>Gunneridae</taxon>
        <taxon>Pentapetalae</taxon>
        <taxon>rosids</taxon>
        <taxon>fabids</taxon>
        <taxon>Fabales</taxon>
        <taxon>Fabaceae</taxon>
        <taxon>Papilionoideae</taxon>
        <taxon>50 kb inversion clade</taxon>
        <taxon>NPAAA clade</taxon>
        <taxon>indigoferoid/millettioid clade</taxon>
        <taxon>Phaseoleae</taxon>
        <taxon>Psophocarpus</taxon>
    </lineage>
</organism>
<reference evidence="2 3" key="1">
    <citation type="submission" date="2024-01" db="EMBL/GenBank/DDBJ databases">
        <title>The genomes of 5 underutilized Papilionoideae crops provide insights into root nodulation and disease resistanc.</title>
        <authorList>
            <person name="Jiang F."/>
        </authorList>
    </citation>
    <scope>NUCLEOTIDE SEQUENCE [LARGE SCALE GENOMIC DNA]</scope>
    <source>
        <strain evidence="2">DUOXIRENSHENG_FW03</strain>
        <tissue evidence="2">Leaves</tissue>
    </source>
</reference>
<proteinExistence type="predicted"/>
<keyword evidence="1" id="KW-0732">Signal</keyword>
<evidence type="ECO:0000313" key="2">
    <source>
        <dbReference type="EMBL" id="KAK7386544.1"/>
    </source>
</evidence>
<gene>
    <name evidence="2" type="ORF">VNO78_26860</name>
</gene>
<keyword evidence="3" id="KW-1185">Reference proteome</keyword>
<dbReference type="AlphaFoldDB" id="A0AAN9S2F6"/>
<evidence type="ECO:0000313" key="3">
    <source>
        <dbReference type="Proteomes" id="UP001386955"/>
    </source>
</evidence>
<protein>
    <submittedName>
        <fullName evidence="2">Uncharacterized protein</fullName>
    </submittedName>
</protein>
<accession>A0AAN9S2F6</accession>